<accession>A0ABY4EMF4</accession>
<reference evidence="2 3" key="1">
    <citation type="submission" date="2022-04" db="EMBL/GenBank/DDBJ databases">
        <title>Halobacillus sp. isolated from saltern.</title>
        <authorList>
            <person name="Won M."/>
            <person name="Lee C.-M."/>
            <person name="Woen H.-Y."/>
            <person name="Kwon S.-W."/>
        </authorList>
    </citation>
    <scope>NUCLEOTIDE SEQUENCE [LARGE SCALE GENOMIC DNA]</scope>
    <source>
        <strain evidence="2 3">SSBR10-3</strain>
    </source>
</reference>
<dbReference type="EMBL" id="CP095073">
    <property type="protein sequence ID" value="UOQ44792.1"/>
    <property type="molecule type" value="Genomic_DNA"/>
</dbReference>
<evidence type="ECO:0000313" key="2">
    <source>
        <dbReference type="EMBL" id="UOQ44792.1"/>
    </source>
</evidence>
<organism evidence="2 3">
    <name type="scientific">Halobacillus salinarum</name>
    <dbReference type="NCBI Taxonomy" id="2932257"/>
    <lineage>
        <taxon>Bacteria</taxon>
        <taxon>Bacillati</taxon>
        <taxon>Bacillota</taxon>
        <taxon>Bacilli</taxon>
        <taxon>Bacillales</taxon>
        <taxon>Bacillaceae</taxon>
        <taxon>Halobacillus</taxon>
    </lineage>
</organism>
<keyword evidence="1" id="KW-0472">Membrane</keyword>
<keyword evidence="1" id="KW-1133">Transmembrane helix</keyword>
<name>A0ABY4EMF4_9BACI</name>
<sequence length="86" mass="9893">MQKKLQQNQNRLDDTLPGLALVIVVFALANTSISIISGILLVFLIRLTWDLFHKQSRAEKRYRVTMFHGFIAVGTALFSQFIFSFF</sequence>
<keyword evidence="1" id="KW-0812">Transmembrane</keyword>
<gene>
    <name evidence="2" type="ORF">MUN89_02225</name>
</gene>
<dbReference type="Proteomes" id="UP000831787">
    <property type="component" value="Chromosome"/>
</dbReference>
<evidence type="ECO:0000313" key="3">
    <source>
        <dbReference type="Proteomes" id="UP000831787"/>
    </source>
</evidence>
<feature type="transmembrane region" description="Helical" evidence="1">
    <location>
        <begin position="20"/>
        <end position="45"/>
    </location>
</feature>
<evidence type="ECO:0000256" key="1">
    <source>
        <dbReference type="SAM" id="Phobius"/>
    </source>
</evidence>
<dbReference type="RefSeq" id="WP_244711028.1">
    <property type="nucleotide sequence ID" value="NZ_CP095073.1"/>
</dbReference>
<protein>
    <submittedName>
        <fullName evidence="2">Uncharacterized protein</fullName>
    </submittedName>
</protein>
<keyword evidence="3" id="KW-1185">Reference proteome</keyword>
<proteinExistence type="predicted"/>
<feature type="transmembrane region" description="Helical" evidence="1">
    <location>
        <begin position="66"/>
        <end position="85"/>
    </location>
</feature>